<name>A0A8J2KE11_9HEXA</name>
<keyword evidence="3" id="KW-1185">Reference proteome</keyword>
<sequence length="197" mass="22239">MLTSMVRDTGKYGGNFRTHRQNRKRDEIKAKLANATSASVATELHRKTDMVAVDGGNMTSLPARKLLRQMRYKTFVCILVMDRESILKAPILPKPMSPDRVLKYKIQGDIHKRFGPTFGKSYVSVPTKEFVKILGQADGYVSVKPHHDALVVDNGFLQKDVEDLQVKLHVKPMDAGCRVKKIKTSVEHESFLVKFNA</sequence>
<dbReference type="Proteomes" id="UP000708208">
    <property type="component" value="Unassembled WGS sequence"/>
</dbReference>
<dbReference type="AlphaFoldDB" id="A0A8J2KE11"/>
<reference evidence="2" key="1">
    <citation type="submission" date="2021-06" db="EMBL/GenBank/DDBJ databases">
        <authorList>
            <person name="Hodson N. C."/>
            <person name="Mongue J. A."/>
            <person name="Jaron S. K."/>
        </authorList>
    </citation>
    <scope>NUCLEOTIDE SEQUENCE</scope>
</reference>
<comment type="caution">
    <text evidence="2">The sequence shown here is derived from an EMBL/GenBank/DDBJ whole genome shotgun (WGS) entry which is preliminary data.</text>
</comment>
<feature type="region of interest" description="Disordered" evidence="1">
    <location>
        <begin position="1"/>
        <end position="24"/>
    </location>
</feature>
<gene>
    <name evidence="2" type="ORF">AFUS01_LOCUS25608</name>
</gene>
<protein>
    <submittedName>
        <fullName evidence="2">Uncharacterized protein</fullName>
    </submittedName>
</protein>
<evidence type="ECO:0000313" key="2">
    <source>
        <dbReference type="EMBL" id="CAG7787088.1"/>
    </source>
</evidence>
<evidence type="ECO:0000313" key="3">
    <source>
        <dbReference type="Proteomes" id="UP000708208"/>
    </source>
</evidence>
<dbReference type="EMBL" id="CAJVCH010331415">
    <property type="protein sequence ID" value="CAG7787088.1"/>
    <property type="molecule type" value="Genomic_DNA"/>
</dbReference>
<organism evidence="2 3">
    <name type="scientific">Allacma fusca</name>
    <dbReference type="NCBI Taxonomy" id="39272"/>
    <lineage>
        <taxon>Eukaryota</taxon>
        <taxon>Metazoa</taxon>
        <taxon>Ecdysozoa</taxon>
        <taxon>Arthropoda</taxon>
        <taxon>Hexapoda</taxon>
        <taxon>Collembola</taxon>
        <taxon>Symphypleona</taxon>
        <taxon>Sminthuridae</taxon>
        <taxon>Allacma</taxon>
    </lineage>
</organism>
<evidence type="ECO:0000256" key="1">
    <source>
        <dbReference type="SAM" id="MobiDB-lite"/>
    </source>
</evidence>
<proteinExistence type="predicted"/>
<accession>A0A8J2KE11</accession>